<dbReference type="Pfam" id="PF00144">
    <property type="entry name" value="Beta-lactamase"/>
    <property type="match status" value="1"/>
</dbReference>
<dbReference type="RefSeq" id="WP_154331590.1">
    <property type="nucleotide sequence ID" value="NZ_CP046052.1"/>
</dbReference>
<dbReference type="InterPro" id="IPR001466">
    <property type="entry name" value="Beta-lactam-related"/>
</dbReference>
<dbReference type="AlphaFoldDB" id="A0A6B8KAW4"/>
<dbReference type="SUPFAM" id="SSF56601">
    <property type="entry name" value="beta-lactamase/transpeptidase-like"/>
    <property type="match status" value="1"/>
</dbReference>
<accession>A0A6B8KAW4</accession>
<comment type="subcellular location">
    <subcellularLocation>
        <location evidence="1">Membrane</location>
    </subcellularLocation>
</comment>
<proteinExistence type="predicted"/>
<gene>
    <name evidence="5" type="ORF">H2LOC_007175</name>
</gene>
<feature type="domain" description="Beta-lactamase-related" evidence="4">
    <location>
        <begin position="29"/>
        <end position="382"/>
    </location>
</feature>
<dbReference type="OrthoDB" id="5377431at2"/>
<feature type="chain" id="PRO_5025651736" evidence="3">
    <location>
        <begin position="22"/>
        <end position="389"/>
    </location>
</feature>
<dbReference type="GO" id="GO:0016787">
    <property type="term" value="F:hydrolase activity"/>
    <property type="evidence" value="ECO:0007669"/>
    <property type="project" value="UniProtKB-KW"/>
</dbReference>
<evidence type="ECO:0000256" key="1">
    <source>
        <dbReference type="ARBA" id="ARBA00004370"/>
    </source>
</evidence>
<evidence type="ECO:0000256" key="2">
    <source>
        <dbReference type="ARBA" id="ARBA00023136"/>
    </source>
</evidence>
<keyword evidence="3" id="KW-0732">Signal</keyword>
<keyword evidence="2" id="KW-0472">Membrane</keyword>
<dbReference type="Proteomes" id="UP000309061">
    <property type="component" value="Chromosome"/>
</dbReference>
<dbReference type="Gene3D" id="3.40.710.10">
    <property type="entry name" value="DD-peptidase/beta-lactamase superfamily"/>
    <property type="match status" value="1"/>
</dbReference>
<evidence type="ECO:0000313" key="6">
    <source>
        <dbReference type="Proteomes" id="UP000309061"/>
    </source>
</evidence>
<dbReference type="InterPro" id="IPR012338">
    <property type="entry name" value="Beta-lactam/transpept-like"/>
</dbReference>
<dbReference type="KEGG" id="mhey:H2LOC_007175"/>
<keyword evidence="5" id="KW-0378">Hydrolase</keyword>
<dbReference type="EMBL" id="CP046052">
    <property type="protein sequence ID" value="QGM45494.1"/>
    <property type="molecule type" value="Genomic_DNA"/>
</dbReference>
<evidence type="ECO:0000256" key="3">
    <source>
        <dbReference type="SAM" id="SignalP"/>
    </source>
</evidence>
<dbReference type="GO" id="GO:0016020">
    <property type="term" value="C:membrane"/>
    <property type="evidence" value="ECO:0007669"/>
    <property type="project" value="UniProtKB-SubCell"/>
</dbReference>
<evidence type="ECO:0000259" key="4">
    <source>
        <dbReference type="Pfam" id="PF00144"/>
    </source>
</evidence>
<dbReference type="PANTHER" id="PTHR46825">
    <property type="entry name" value="D-ALANYL-D-ALANINE-CARBOXYPEPTIDASE/ENDOPEPTIDASE AMPH"/>
    <property type="match status" value="1"/>
</dbReference>
<dbReference type="PANTHER" id="PTHR46825:SF11">
    <property type="entry name" value="PENICILLIN-BINDING PROTEIN 4"/>
    <property type="match status" value="1"/>
</dbReference>
<dbReference type="InterPro" id="IPR050491">
    <property type="entry name" value="AmpC-like"/>
</dbReference>
<feature type="signal peptide" evidence="3">
    <location>
        <begin position="1"/>
        <end position="21"/>
    </location>
</feature>
<name>A0A6B8KAW4_9HYPH</name>
<evidence type="ECO:0000313" key="5">
    <source>
        <dbReference type="EMBL" id="QGM45494.1"/>
    </source>
</evidence>
<protein>
    <submittedName>
        <fullName evidence="5">Serine hydrolase</fullName>
    </submittedName>
</protein>
<keyword evidence="6" id="KW-1185">Reference proteome</keyword>
<sequence length="389" mass="41825">MRRRDCLASLLLCLGPAPAFAEEQSASLDQQLEATRAEHGLPAIAAAVAKKGEIVASGAAGVRAYGRNEKVTVNDRFHIGSDTKAMTATLAGMLVDEGKLRWTSTIGEVLGGEIPGMRPRLAGVTLEQLLSHSGGISPDNDEILRLYFNPDNFHYEAPEMRIRAIRALKAHLLRTPPGLGFHYSNCGYMIAGAMIEKAAGVSWEEFLTTRLYAPLKLTTAGIGPQATTGRFDAAVGHNLDDSGKITPMPWGPAADLPPLVGPAGCAHMSVLDFARWASWNASGGKRGPALVKPETLLEIHRPRISTGKLPNARPGTPQEGEYAFGWGVIKFDWTANPVLTHNGSNSMNFAKVLVDKNKDLAITLTTNIAGKRAEDALLRLQQALYLKYA</sequence>
<organism evidence="5 6">
    <name type="scientific">Methylocystis heyeri</name>
    <dbReference type="NCBI Taxonomy" id="391905"/>
    <lineage>
        <taxon>Bacteria</taxon>
        <taxon>Pseudomonadati</taxon>
        <taxon>Pseudomonadota</taxon>
        <taxon>Alphaproteobacteria</taxon>
        <taxon>Hyphomicrobiales</taxon>
        <taxon>Methylocystaceae</taxon>
        <taxon>Methylocystis</taxon>
    </lineage>
</organism>
<reference evidence="5 6" key="1">
    <citation type="submission" date="2019-11" db="EMBL/GenBank/DDBJ databases">
        <title>The genome sequence of Methylocystis heyeri.</title>
        <authorList>
            <person name="Oshkin I.Y."/>
            <person name="Miroshnikov K."/>
            <person name="Dedysh S.N."/>
        </authorList>
    </citation>
    <scope>NUCLEOTIDE SEQUENCE [LARGE SCALE GENOMIC DNA]</scope>
    <source>
        <strain evidence="5 6">H2</strain>
    </source>
</reference>